<sequence>MAPQRLSDSPPDLVPLLLARATFGYTPEEAGRVRSVGHDAWLAEQLQPERIDDSELDAELTRWPWLARDIRFTIGKEKFDPRQLRSEFKGIRLLRAVKSKRQLLERAVEYWSNHFSVYIGALARIFDDSAAWRPHVLGRFEDLLIAVTRSPTMIFYLDNHSNTAGAANENLAREILELHTLGSDGPYTESDVRELARALTGWTFEADKESPDFGGYRFDESRHDAGPKEILGISFPAGGGDQDVLTVLRHLAKKPETADHVVRRMARWFLGVPVPDEIVEDGKGRWFETDGDLREVLRTLLSEAAIACLAAAGQTSFRRPLEWLTAVYRGSGAAFPEPAHAHRLAQRLGQAPYEWYSPDGYPDDRASWVGLMEPRWAAASEIVRGSAQAGQAALATLGQVVASCPRESWAARLDAHWTGGRLRPQEVHEIQAYLDALPTETPPEAALADACELILTCPSFHEI</sequence>
<accession>A0A518EW47</accession>
<keyword evidence="2" id="KW-1185">Reference proteome</keyword>
<organism evidence="1 2">
    <name type="scientific">Saltatorellus ferox</name>
    <dbReference type="NCBI Taxonomy" id="2528018"/>
    <lineage>
        <taxon>Bacteria</taxon>
        <taxon>Pseudomonadati</taxon>
        <taxon>Planctomycetota</taxon>
        <taxon>Planctomycetia</taxon>
        <taxon>Planctomycetia incertae sedis</taxon>
        <taxon>Saltatorellus</taxon>
    </lineage>
</organism>
<dbReference type="AlphaFoldDB" id="A0A518EW47"/>
<gene>
    <name evidence="1" type="ORF">Poly30_38470</name>
</gene>
<evidence type="ECO:0000313" key="1">
    <source>
        <dbReference type="EMBL" id="QDV08310.1"/>
    </source>
</evidence>
<reference evidence="1 2" key="1">
    <citation type="submission" date="2019-02" db="EMBL/GenBank/DDBJ databases">
        <title>Deep-cultivation of Planctomycetes and their phenomic and genomic characterization uncovers novel biology.</title>
        <authorList>
            <person name="Wiegand S."/>
            <person name="Jogler M."/>
            <person name="Boedeker C."/>
            <person name="Pinto D."/>
            <person name="Vollmers J."/>
            <person name="Rivas-Marin E."/>
            <person name="Kohn T."/>
            <person name="Peeters S.H."/>
            <person name="Heuer A."/>
            <person name="Rast P."/>
            <person name="Oberbeckmann S."/>
            <person name="Bunk B."/>
            <person name="Jeske O."/>
            <person name="Meyerdierks A."/>
            <person name="Storesund J.E."/>
            <person name="Kallscheuer N."/>
            <person name="Luecker S."/>
            <person name="Lage O.M."/>
            <person name="Pohl T."/>
            <person name="Merkel B.J."/>
            <person name="Hornburger P."/>
            <person name="Mueller R.-W."/>
            <person name="Bruemmer F."/>
            <person name="Labrenz M."/>
            <person name="Spormann A.M."/>
            <person name="Op den Camp H."/>
            <person name="Overmann J."/>
            <person name="Amann R."/>
            <person name="Jetten M.S.M."/>
            <person name="Mascher T."/>
            <person name="Medema M.H."/>
            <person name="Devos D.P."/>
            <person name="Kaster A.-K."/>
            <person name="Ovreas L."/>
            <person name="Rohde M."/>
            <person name="Galperin M.Y."/>
            <person name="Jogler C."/>
        </authorList>
    </citation>
    <scope>NUCLEOTIDE SEQUENCE [LARGE SCALE GENOMIC DNA]</scope>
    <source>
        <strain evidence="1 2">Poly30</strain>
    </source>
</reference>
<protein>
    <recommendedName>
        <fullName evidence="3">DUF1800 domain-containing protein</fullName>
    </recommendedName>
</protein>
<dbReference type="EMBL" id="CP036434">
    <property type="protein sequence ID" value="QDV08310.1"/>
    <property type="molecule type" value="Genomic_DNA"/>
</dbReference>
<evidence type="ECO:0008006" key="3">
    <source>
        <dbReference type="Google" id="ProtNLM"/>
    </source>
</evidence>
<evidence type="ECO:0000313" key="2">
    <source>
        <dbReference type="Proteomes" id="UP000320390"/>
    </source>
</evidence>
<dbReference type="Pfam" id="PF08811">
    <property type="entry name" value="DUF1800"/>
    <property type="match status" value="1"/>
</dbReference>
<dbReference type="Proteomes" id="UP000320390">
    <property type="component" value="Chromosome"/>
</dbReference>
<dbReference type="InterPro" id="IPR014917">
    <property type="entry name" value="DUF1800"/>
</dbReference>
<name>A0A518EW47_9BACT</name>
<proteinExistence type="predicted"/>